<proteinExistence type="inferred from homology"/>
<feature type="domain" description="MmgE/PrpD N-terminal" evidence="2">
    <location>
        <begin position="6"/>
        <end position="243"/>
    </location>
</feature>
<dbReference type="GO" id="GO:0016829">
    <property type="term" value="F:lyase activity"/>
    <property type="evidence" value="ECO:0007669"/>
    <property type="project" value="InterPro"/>
</dbReference>
<dbReference type="EMBL" id="CP116968">
    <property type="protein sequence ID" value="WNM63062.1"/>
    <property type="molecule type" value="Genomic_DNA"/>
</dbReference>
<gene>
    <name evidence="4" type="ORF">PQG83_04730</name>
</gene>
<dbReference type="Gene3D" id="3.30.1330.120">
    <property type="entry name" value="2-methylcitrate dehydratase PrpD"/>
    <property type="match status" value="1"/>
</dbReference>
<reference evidence="4 5" key="1">
    <citation type="submission" date="2023-01" db="EMBL/GenBank/DDBJ databases">
        <title>Cultivation and genomic characterization of new, ubiquitous marine nitrite-oxidizing bacteria from the Nitrospirales.</title>
        <authorList>
            <person name="Mueller A.J."/>
            <person name="Daebeler A."/>
            <person name="Herbold C.W."/>
            <person name="Kirkegaard R.H."/>
            <person name="Daims H."/>
        </authorList>
    </citation>
    <scope>NUCLEOTIDE SEQUENCE [LARGE SCALE GENOMIC DNA]</scope>
    <source>
        <strain evidence="4 5">DK</strain>
    </source>
</reference>
<dbReference type="KEGG" id="nneo:PQG83_04730"/>
<dbReference type="PANTHER" id="PTHR16943">
    <property type="entry name" value="2-METHYLCITRATE DEHYDRATASE-RELATED"/>
    <property type="match status" value="1"/>
</dbReference>
<organism evidence="4 5">
    <name type="scientific">Candidatus Nitrospira neomarina</name>
    <dbReference type="NCBI Taxonomy" id="3020899"/>
    <lineage>
        <taxon>Bacteria</taxon>
        <taxon>Pseudomonadati</taxon>
        <taxon>Nitrospirota</taxon>
        <taxon>Nitrospiria</taxon>
        <taxon>Nitrospirales</taxon>
        <taxon>Nitrospiraceae</taxon>
        <taxon>Nitrospira</taxon>
    </lineage>
</organism>
<dbReference type="Gene3D" id="1.10.4100.10">
    <property type="entry name" value="2-methylcitrate dehydratase PrpD"/>
    <property type="match status" value="1"/>
</dbReference>
<evidence type="ECO:0000313" key="4">
    <source>
        <dbReference type="EMBL" id="WNM63062.1"/>
    </source>
</evidence>
<dbReference type="Pfam" id="PF19305">
    <property type="entry name" value="MmgE_PrpD_C"/>
    <property type="match status" value="1"/>
</dbReference>
<comment type="similarity">
    <text evidence="1">Belongs to the PrpD family.</text>
</comment>
<dbReference type="PANTHER" id="PTHR16943:SF8">
    <property type="entry name" value="2-METHYLCITRATE DEHYDRATASE"/>
    <property type="match status" value="1"/>
</dbReference>
<evidence type="ECO:0000313" key="5">
    <source>
        <dbReference type="Proteomes" id="UP001302494"/>
    </source>
</evidence>
<protein>
    <submittedName>
        <fullName evidence="4">MmgE/PrpD family protein</fullName>
    </submittedName>
</protein>
<dbReference type="SUPFAM" id="SSF103378">
    <property type="entry name" value="2-methylcitrate dehydratase PrpD"/>
    <property type="match status" value="1"/>
</dbReference>
<dbReference type="InterPro" id="IPR042188">
    <property type="entry name" value="MmgE/PrpD_sf_2"/>
</dbReference>
<dbReference type="InterPro" id="IPR045337">
    <property type="entry name" value="MmgE_PrpD_C"/>
</dbReference>
<dbReference type="InterPro" id="IPR042183">
    <property type="entry name" value="MmgE/PrpD_sf_1"/>
</dbReference>
<dbReference type="RefSeq" id="WP_312747378.1">
    <property type="nucleotide sequence ID" value="NZ_CP116968.1"/>
</dbReference>
<accession>A0AA96GL86</accession>
<dbReference type="InterPro" id="IPR005656">
    <property type="entry name" value="MmgE_PrpD"/>
</dbReference>
<keyword evidence="5" id="KW-1185">Reference proteome</keyword>
<dbReference type="InterPro" id="IPR036148">
    <property type="entry name" value="MmgE/PrpD_sf"/>
</dbReference>
<evidence type="ECO:0000259" key="3">
    <source>
        <dbReference type="Pfam" id="PF19305"/>
    </source>
</evidence>
<dbReference type="Pfam" id="PF03972">
    <property type="entry name" value="MmgE_PrpD_N"/>
    <property type="match status" value="1"/>
</dbReference>
<evidence type="ECO:0000256" key="1">
    <source>
        <dbReference type="ARBA" id="ARBA00006174"/>
    </source>
</evidence>
<sequence length="462" mass="51301">MMLADRLAEYAEYLTFQNLPSDVIHEVKRRVLDSLACAYGATTAPPCRIARRLASRMMLKDGATVWGTRHRTSPDLAAFANGTAVRYLDCNDTYLSKEPAHPSDNIPACLAVAESLHVHGRQFIQSIVLAYEIQCRLCDAAALRPRGWDHVTYGAFSTAVATARLLKLPKKQIVHALNLAGITAGALRQTRVGEVSLWKACAFANASRNGIFAGFAAREGMTGPEAMFEGEKGFMKVISGPFSLPEMGGRHGSSFKILDTYIKPHPVEYHAQSAVEAAFAIREQLIAACGEFPVHRIKAIIVGSGDVAIEIIGRDQEKWHPKTRETADHSLPFCVAVALTDGKISPRSFSPHHLNDTVLLNLMQKIRVEEVKEFSERYPDAMANRIDVTLMDGRTFTAQIDHPKGHPRRPLTDRELELKFQKLSSRKIGQKDITNVIQTVWELDRLKDVKDLVSALPVMDRR</sequence>
<name>A0AA96GL86_9BACT</name>
<dbReference type="Proteomes" id="UP001302494">
    <property type="component" value="Chromosome"/>
</dbReference>
<dbReference type="AlphaFoldDB" id="A0AA96GL86"/>
<evidence type="ECO:0000259" key="2">
    <source>
        <dbReference type="Pfam" id="PF03972"/>
    </source>
</evidence>
<feature type="domain" description="MmgE/PrpD C-terminal" evidence="3">
    <location>
        <begin position="265"/>
        <end position="443"/>
    </location>
</feature>
<dbReference type="InterPro" id="IPR045336">
    <property type="entry name" value="MmgE_PrpD_N"/>
</dbReference>